<dbReference type="EMBL" id="FN649160">
    <property type="protein sequence ID" value="CBJ28109.1"/>
    <property type="molecule type" value="Genomic_DNA"/>
</dbReference>
<reference evidence="2 3" key="1">
    <citation type="journal article" date="2010" name="Nature">
        <title>The Ectocarpus genome and the independent evolution of multicellularity in brown algae.</title>
        <authorList>
            <person name="Cock J.M."/>
            <person name="Sterck L."/>
            <person name="Rouze P."/>
            <person name="Scornet D."/>
            <person name="Allen A.E."/>
            <person name="Amoutzias G."/>
            <person name="Anthouard V."/>
            <person name="Artiguenave F."/>
            <person name="Aury J.M."/>
            <person name="Badger J.H."/>
            <person name="Beszteri B."/>
            <person name="Billiau K."/>
            <person name="Bonnet E."/>
            <person name="Bothwell J.H."/>
            <person name="Bowler C."/>
            <person name="Boyen C."/>
            <person name="Brownlee C."/>
            <person name="Carrano C.J."/>
            <person name="Charrier B."/>
            <person name="Cho G.Y."/>
            <person name="Coelho S.M."/>
            <person name="Collen J."/>
            <person name="Corre E."/>
            <person name="Da Silva C."/>
            <person name="Delage L."/>
            <person name="Delaroque N."/>
            <person name="Dittami S.M."/>
            <person name="Doulbeau S."/>
            <person name="Elias M."/>
            <person name="Farnham G."/>
            <person name="Gachon C.M."/>
            <person name="Gschloessl B."/>
            <person name="Heesch S."/>
            <person name="Jabbari K."/>
            <person name="Jubin C."/>
            <person name="Kawai H."/>
            <person name="Kimura K."/>
            <person name="Kloareg B."/>
            <person name="Kupper F.C."/>
            <person name="Lang D."/>
            <person name="Le Bail A."/>
            <person name="Leblanc C."/>
            <person name="Lerouge P."/>
            <person name="Lohr M."/>
            <person name="Lopez P.J."/>
            <person name="Martens C."/>
            <person name="Maumus F."/>
            <person name="Michel G."/>
            <person name="Miranda-Saavedra D."/>
            <person name="Morales J."/>
            <person name="Moreau H."/>
            <person name="Motomura T."/>
            <person name="Nagasato C."/>
            <person name="Napoli C.A."/>
            <person name="Nelson D.R."/>
            <person name="Nyvall-Collen P."/>
            <person name="Peters A.F."/>
            <person name="Pommier C."/>
            <person name="Potin P."/>
            <person name="Poulain J."/>
            <person name="Quesneville H."/>
            <person name="Read B."/>
            <person name="Rensing S.A."/>
            <person name="Ritter A."/>
            <person name="Rousvoal S."/>
            <person name="Samanta M."/>
            <person name="Samson G."/>
            <person name="Schroeder D.C."/>
            <person name="Segurens B."/>
            <person name="Strittmatter M."/>
            <person name="Tonon T."/>
            <person name="Tregear J.W."/>
            <person name="Valentin K."/>
            <person name="von Dassow P."/>
            <person name="Yamagishi T."/>
            <person name="Van de Peer Y."/>
            <person name="Wincker P."/>
        </authorList>
    </citation>
    <scope>NUCLEOTIDE SEQUENCE [LARGE SCALE GENOMIC DNA]</scope>
    <source>
        <strain evidence="3">Ec32 / CCAP1310/4</strain>
    </source>
</reference>
<dbReference type="Proteomes" id="UP000002630">
    <property type="component" value="Linkage Group LG10"/>
</dbReference>
<evidence type="ECO:0000313" key="3">
    <source>
        <dbReference type="Proteomes" id="UP000002630"/>
    </source>
</evidence>
<feature type="compositionally biased region" description="Polar residues" evidence="1">
    <location>
        <begin position="219"/>
        <end position="230"/>
    </location>
</feature>
<sequence length="343" mass="37297">MLRRQRSLKPPLFAIEDSSDNEGCSRSRPCARPRHVRGGSGGALERRRRRGSVALSTTRRTSSYRYEETTRVGWVPRSRKERWGTKTINSRTMMVMMMEVAQVERRNVAFFNSSGRASSAASERASRQECRGGNAKTGHGPPPAPGCAMGRHAATARPGGKEVDANAKGAELEQETLSILDPSSGKRPHDVVDAMGDELIEQEELSVLDAGSGHIMRGSNEQHAPSQDKNSGVLEPSLGPPAGGVATRSDRHTEAGGGIGNVAEHKQGLGRLCGAVWRSLGQHQTERAYQLALCMELVRRGVTVHNEAEIPSAQYRGEYVGWRRLDLLLRVADGSMAVIEVKT</sequence>
<dbReference type="AlphaFoldDB" id="D7G8U1"/>
<keyword evidence="3" id="KW-1185">Reference proteome</keyword>
<dbReference type="EMBL" id="FN649735">
    <property type="protein sequence ID" value="CBJ28109.1"/>
    <property type="molecule type" value="Genomic_DNA"/>
</dbReference>
<organism evidence="2 3">
    <name type="scientific">Ectocarpus siliculosus</name>
    <name type="common">Brown alga</name>
    <name type="synonym">Conferva siliculosa</name>
    <dbReference type="NCBI Taxonomy" id="2880"/>
    <lineage>
        <taxon>Eukaryota</taxon>
        <taxon>Sar</taxon>
        <taxon>Stramenopiles</taxon>
        <taxon>Ochrophyta</taxon>
        <taxon>PX clade</taxon>
        <taxon>Phaeophyceae</taxon>
        <taxon>Ectocarpales</taxon>
        <taxon>Ectocarpaceae</taxon>
        <taxon>Ectocarpus</taxon>
    </lineage>
</organism>
<dbReference type="InterPro" id="IPR026350">
    <property type="entry name" value="GxxExxY"/>
</dbReference>
<dbReference type="Pfam" id="PF13366">
    <property type="entry name" value="PDDEXK_3"/>
    <property type="match status" value="1"/>
</dbReference>
<protein>
    <submittedName>
        <fullName evidence="2">Uncharacterized protein</fullName>
    </submittedName>
</protein>
<dbReference type="OrthoDB" id="10520633at2759"/>
<dbReference type="InParanoid" id="D7G8U1"/>
<evidence type="ECO:0000313" key="2">
    <source>
        <dbReference type="EMBL" id="CBJ28109.1"/>
    </source>
</evidence>
<evidence type="ECO:0000256" key="1">
    <source>
        <dbReference type="SAM" id="MobiDB-lite"/>
    </source>
</evidence>
<gene>
    <name evidence="2" type="ORF">Esi_0092_0008</name>
</gene>
<feature type="region of interest" description="Disordered" evidence="1">
    <location>
        <begin position="116"/>
        <end position="164"/>
    </location>
</feature>
<feature type="region of interest" description="Disordered" evidence="1">
    <location>
        <begin position="1"/>
        <end position="62"/>
    </location>
</feature>
<name>D7G8U1_ECTSI</name>
<proteinExistence type="predicted"/>
<feature type="region of interest" description="Disordered" evidence="1">
    <location>
        <begin position="213"/>
        <end position="262"/>
    </location>
</feature>
<accession>D7G8U1</accession>